<feature type="transmembrane region" description="Helical" evidence="7">
    <location>
        <begin position="284"/>
        <end position="303"/>
    </location>
</feature>
<feature type="transmembrane region" description="Helical" evidence="7">
    <location>
        <begin position="261"/>
        <end position="278"/>
    </location>
</feature>
<sequence>MSKAERFYRHPLGILAASGLATLLWGSSYPFLKWSYSSLDIGRTDTFEQLLFAGYRFTLAGLLILLFMLARREKLAYQPGSMRMLAPIALFQTVLQYICFYAGMALSSGVIGAVIAGTISFFQIALAHFVYRDDRLNGTKATGLLIGFSGLAVLGFSNAADTGGPLFSVGEILLMASSFFSAAANLISRRGASRYSVTYLNGYQMLLGGVVLMLVSGWRSGFAPFAFDWKSSLMLLHLALVSAVAFMLWNNVMKYNAVGSVSMYLFLIPVFGVLQSAVLLGEQLHLSVLAALLLVSLGIVVVNRRKKPASITRISETTELAK</sequence>
<feature type="transmembrane region" description="Helical" evidence="7">
    <location>
        <begin position="12"/>
        <end position="32"/>
    </location>
</feature>
<keyword evidence="3" id="KW-1003">Cell membrane</keyword>
<feature type="transmembrane region" description="Helical" evidence="7">
    <location>
        <begin position="199"/>
        <end position="219"/>
    </location>
</feature>
<evidence type="ECO:0000256" key="5">
    <source>
        <dbReference type="ARBA" id="ARBA00022989"/>
    </source>
</evidence>
<feature type="domain" description="EamA" evidence="8">
    <location>
        <begin position="170"/>
        <end position="303"/>
    </location>
</feature>
<evidence type="ECO:0000256" key="1">
    <source>
        <dbReference type="ARBA" id="ARBA00004651"/>
    </source>
</evidence>
<feature type="transmembrane region" description="Helical" evidence="7">
    <location>
        <begin position="231"/>
        <end position="249"/>
    </location>
</feature>
<evidence type="ECO:0000256" key="4">
    <source>
        <dbReference type="ARBA" id="ARBA00022692"/>
    </source>
</evidence>
<accession>A0ABV5KPI0</accession>
<name>A0ABV5KPI0_9BACL</name>
<dbReference type="PANTHER" id="PTHR32322:SF18">
    <property type="entry name" value="S-ADENOSYLMETHIONINE_S-ADENOSYLHOMOCYSTEINE TRANSPORTER"/>
    <property type="match status" value="1"/>
</dbReference>
<proteinExistence type="inferred from homology"/>
<keyword evidence="4 7" id="KW-0812">Transmembrane</keyword>
<feature type="transmembrane region" description="Helical" evidence="7">
    <location>
        <begin position="82"/>
        <end position="104"/>
    </location>
</feature>
<keyword evidence="6 7" id="KW-0472">Membrane</keyword>
<gene>
    <name evidence="9" type="ORF">ACFFSY_14545</name>
</gene>
<evidence type="ECO:0000256" key="6">
    <source>
        <dbReference type="ARBA" id="ARBA00023136"/>
    </source>
</evidence>
<feature type="transmembrane region" description="Helical" evidence="7">
    <location>
        <begin position="166"/>
        <end position="187"/>
    </location>
</feature>
<feature type="transmembrane region" description="Helical" evidence="7">
    <location>
        <begin position="52"/>
        <end position="70"/>
    </location>
</feature>
<dbReference type="PANTHER" id="PTHR32322">
    <property type="entry name" value="INNER MEMBRANE TRANSPORTER"/>
    <property type="match status" value="1"/>
</dbReference>
<evidence type="ECO:0000256" key="7">
    <source>
        <dbReference type="SAM" id="Phobius"/>
    </source>
</evidence>
<dbReference type="InterPro" id="IPR050638">
    <property type="entry name" value="AA-Vitamin_Transporters"/>
</dbReference>
<dbReference type="Pfam" id="PF00892">
    <property type="entry name" value="EamA"/>
    <property type="match status" value="2"/>
</dbReference>
<comment type="caution">
    <text evidence="9">The sequence shown here is derived from an EMBL/GenBank/DDBJ whole genome shotgun (WGS) entry which is preliminary data.</text>
</comment>
<evidence type="ECO:0000256" key="3">
    <source>
        <dbReference type="ARBA" id="ARBA00022475"/>
    </source>
</evidence>
<reference evidence="9 10" key="1">
    <citation type="submission" date="2024-09" db="EMBL/GenBank/DDBJ databases">
        <authorList>
            <person name="Sun Q."/>
            <person name="Mori K."/>
        </authorList>
    </citation>
    <scope>NUCLEOTIDE SEQUENCE [LARGE SCALE GENOMIC DNA]</scope>
    <source>
        <strain evidence="9 10">TISTR 2452</strain>
    </source>
</reference>
<dbReference type="InterPro" id="IPR000620">
    <property type="entry name" value="EamA_dom"/>
</dbReference>
<feature type="domain" description="EamA" evidence="8">
    <location>
        <begin position="19"/>
        <end position="154"/>
    </location>
</feature>
<protein>
    <submittedName>
        <fullName evidence="9">DMT family transporter</fullName>
    </submittedName>
</protein>
<keyword evidence="5 7" id="KW-1133">Transmembrane helix</keyword>
<comment type="similarity">
    <text evidence="2">Belongs to the EamA transporter family.</text>
</comment>
<evidence type="ECO:0000259" key="8">
    <source>
        <dbReference type="Pfam" id="PF00892"/>
    </source>
</evidence>
<organism evidence="9 10">
    <name type="scientific">Paenibacillus aurantiacus</name>
    <dbReference type="NCBI Taxonomy" id="1936118"/>
    <lineage>
        <taxon>Bacteria</taxon>
        <taxon>Bacillati</taxon>
        <taxon>Bacillota</taxon>
        <taxon>Bacilli</taxon>
        <taxon>Bacillales</taxon>
        <taxon>Paenibacillaceae</taxon>
        <taxon>Paenibacillus</taxon>
    </lineage>
</organism>
<dbReference type="Proteomes" id="UP001589747">
    <property type="component" value="Unassembled WGS sequence"/>
</dbReference>
<evidence type="ECO:0000313" key="10">
    <source>
        <dbReference type="Proteomes" id="UP001589747"/>
    </source>
</evidence>
<keyword evidence="10" id="KW-1185">Reference proteome</keyword>
<feature type="transmembrane region" description="Helical" evidence="7">
    <location>
        <begin position="110"/>
        <end position="131"/>
    </location>
</feature>
<dbReference type="InterPro" id="IPR037185">
    <property type="entry name" value="EmrE-like"/>
</dbReference>
<evidence type="ECO:0000256" key="2">
    <source>
        <dbReference type="ARBA" id="ARBA00007362"/>
    </source>
</evidence>
<feature type="transmembrane region" description="Helical" evidence="7">
    <location>
        <begin position="143"/>
        <end position="160"/>
    </location>
</feature>
<dbReference type="EMBL" id="JBHMDO010000024">
    <property type="protein sequence ID" value="MFB9327143.1"/>
    <property type="molecule type" value="Genomic_DNA"/>
</dbReference>
<comment type="subcellular location">
    <subcellularLocation>
        <location evidence="1">Cell membrane</location>
        <topology evidence="1">Multi-pass membrane protein</topology>
    </subcellularLocation>
</comment>
<evidence type="ECO:0000313" key="9">
    <source>
        <dbReference type="EMBL" id="MFB9327143.1"/>
    </source>
</evidence>
<dbReference type="SUPFAM" id="SSF103481">
    <property type="entry name" value="Multidrug resistance efflux transporter EmrE"/>
    <property type="match status" value="2"/>
</dbReference>
<dbReference type="RefSeq" id="WP_377495149.1">
    <property type="nucleotide sequence ID" value="NZ_JBHMDO010000024.1"/>
</dbReference>